<reference evidence="9 10" key="1">
    <citation type="journal article" date="2017" name="Int. J. Syst. Evol. Microbiol.">
        <title>Ramlibacter monticola sp. nov., isolated from forest soil.</title>
        <authorList>
            <person name="Chaudhary D.K."/>
            <person name="Kim J."/>
        </authorList>
    </citation>
    <scope>NUCLEOTIDE SEQUENCE [LARGE SCALE GENOMIC DNA]</scope>
    <source>
        <strain evidence="9 10">KACC 19175</strain>
    </source>
</reference>
<dbReference type="InterPro" id="IPR002781">
    <property type="entry name" value="TM_pro_TauE-like"/>
</dbReference>
<evidence type="ECO:0000256" key="2">
    <source>
        <dbReference type="ARBA" id="ARBA00009142"/>
    </source>
</evidence>
<evidence type="ECO:0000256" key="6">
    <source>
        <dbReference type="ARBA" id="ARBA00022989"/>
    </source>
</evidence>
<gene>
    <name evidence="9" type="ORF">JJ685_19425</name>
</gene>
<comment type="caution">
    <text evidence="9">The sequence shown here is derived from an EMBL/GenBank/DDBJ whole genome shotgun (WGS) entry which is preliminary data.</text>
</comment>
<organism evidence="9 10">
    <name type="scientific">Ramlibacter monticola</name>
    <dbReference type="NCBI Taxonomy" id="1926872"/>
    <lineage>
        <taxon>Bacteria</taxon>
        <taxon>Pseudomonadati</taxon>
        <taxon>Pseudomonadota</taxon>
        <taxon>Betaproteobacteria</taxon>
        <taxon>Burkholderiales</taxon>
        <taxon>Comamonadaceae</taxon>
        <taxon>Ramlibacter</taxon>
    </lineage>
</organism>
<comment type="subcellular location">
    <subcellularLocation>
        <location evidence="1 8">Cell membrane</location>
        <topology evidence="1 8">Multi-pass membrane protein</topology>
    </subcellularLocation>
</comment>
<dbReference type="InterPro" id="IPR052017">
    <property type="entry name" value="TSUP"/>
</dbReference>
<evidence type="ECO:0000256" key="8">
    <source>
        <dbReference type="RuleBase" id="RU363041"/>
    </source>
</evidence>
<feature type="transmembrane region" description="Helical" evidence="8">
    <location>
        <begin position="103"/>
        <end position="122"/>
    </location>
</feature>
<dbReference type="Pfam" id="PF01925">
    <property type="entry name" value="TauE"/>
    <property type="match status" value="1"/>
</dbReference>
<feature type="transmembrane region" description="Helical" evidence="8">
    <location>
        <begin position="80"/>
        <end position="96"/>
    </location>
</feature>
<keyword evidence="10" id="KW-1185">Reference proteome</keyword>
<feature type="transmembrane region" description="Helical" evidence="8">
    <location>
        <begin position="6"/>
        <end position="24"/>
    </location>
</feature>
<keyword evidence="3" id="KW-0813">Transport</keyword>
<keyword evidence="4 8" id="KW-1003">Cell membrane</keyword>
<feature type="transmembrane region" description="Helical" evidence="8">
    <location>
        <begin position="166"/>
        <end position="189"/>
    </location>
</feature>
<name>A0A937CVS6_9BURK</name>
<keyword evidence="6 8" id="KW-1133">Transmembrane helix</keyword>
<evidence type="ECO:0000256" key="7">
    <source>
        <dbReference type="ARBA" id="ARBA00023136"/>
    </source>
</evidence>
<evidence type="ECO:0000313" key="9">
    <source>
        <dbReference type="EMBL" id="MBL0393317.1"/>
    </source>
</evidence>
<dbReference type="RefSeq" id="WP_201675987.1">
    <property type="nucleotide sequence ID" value="NZ_JAEQNE010000005.1"/>
</dbReference>
<feature type="transmembrane region" description="Helical" evidence="8">
    <location>
        <begin position="229"/>
        <end position="247"/>
    </location>
</feature>
<accession>A0A937CVS6</accession>
<evidence type="ECO:0000256" key="5">
    <source>
        <dbReference type="ARBA" id="ARBA00022692"/>
    </source>
</evidence>
<dbReference type="PANTHER" id="PTHR30269:SF37">
    <property type="entry name" value="MEMBRANE TRANSPORTER PROTEIN"/>
    <property type="match status" value="1"/>
</dbReference>
<sequence length="254" mass="27312">MALPLITDGLFYAVSIPAVILLGVSKSGFGAGFGSLAVPLMALAVTVPQAAAILMPVLFVLDCMGIAVYRRDFDGRLLKFLLPFGLLGTVVGTLLFRLLDAKLVAGIVGIFTLVFLAQRVLFPPRSDSPPPPKWLGALLTTTSGFTSFVSHTGGPPLTAYVLPLRLPPVVFTGTMAVFFFFINLAKWIPYGWLGLLDLRNMATSLALLPFAPVGVFIGVKVARRIPPVLFYRFITLGMLLTGLKLVWDGFLSGR</sequence>
<evidence type="ECO:0000256" key="1">
    <source>
        <dbReference type="ARBA" id="ARBA00004651"/>
    </source>
</evidence>
<dbReference type="EMBL" id="JAEQNE010000005">
    <property type="protein sequence ID" value="MBL0393317.1"/>
    <property type="molecule type" value="Genomic_DNA"/>
</dbReference>
<dbReference type="PANTHER" id="PTHR30269">
    <property type="entry name" value="TRANSMEMBRANE PROTEIN YFCA"/>
    <property type="match status" value="1"/>
</dbReference>
<evidence type="ECO:0000256" key="4">
    <source>
        <dbReference type="ARBA" id="ARBA00022475"/>
    </source>
</evidence>
<feature type="transmembrane region" description="Helical" evidence="8">
    <location>
        <begin position="201"/>
        <end position="222"/>
    </location>
</feature>
<evidence type="ECO:0000313" key="10">
    <source>
        <dbReference type="Proteomes" id="UP000599109"/>
    </source>
</evidence>
<proteinExistence type="inferred from homology"/>
<keyword evidence="7 8" id="KW-0472">Membrane</keyword>
<feature type="transmembrane region" description="Helical" evidence="8">
    <location>
        <begin position="36"/>
        <end position="60"/>
    </location>
</feature>
<dbReference type="Proteomes" id="UP000599109">
    <property type="component" value="Unassembled WGS sequence"/>
</dbReference>
<comment type="similarity">
    <text evidence="2 8">Belongs to the 4-toluene sulfonate uptake permease (TSUP) (TC 2.A.102) family.</text>
</comment>
<keyword evidence="5 8" id="KW-0812">Transmembrane</keyword>
<dbReference type="AlphaFoldDB" id="A0A937CVS6"/>
<evidence type="ECO:0000256" key="3">
    <source>
        <dbReference type="ARBA" id="ARBA00022448"/>
    </source>
</evidence>
<dbReference type="GO" id="GO:0005886">
    <property type="term" value="C:plasma membrane"/>
    <property type="evidence" value="ECO:0007669"/>
    <property type="project" value="UniProtKB-SubCell"/>
</dbReference>
<protein>
    <recommendedName>
        <fullName evidence="8">Probable membrane transporter protein</fullName>
    </recommendedName>
</protein>